<feature type="chain" id="PRO_5040502363" description="UDP-N-acetylglucosamine transferase subunit ALG13" evidence="8">
    <location>
        <begin position="19"/>
        <end position="231"/>
    </location>
</feature>
<dbReference type="PANTHER" id="PTHR47043:SF1">
    <property type="entry name" value="UDP-N-ACETYLGLUCOSAMINE TRANSFERASE SUBUNIT ALG13"/>
    <property type="match status" value="1"/>
</dbReference>
<keyword evidence="7" id="KW-0328">Glycosyltransferase</keyword>
<keyword evidence="7" id="KW-0256">Endoplasmic reticulum</keyword>
<evidence type="ECO:0000256" key="8">
    <source>
        <dbReference type="SAM" id="SignalP"/>
    </source>
</evidence>
<feature type="domain" description="Glycosyl transferase family 28 C-terminal" evidence="9">
    <location>
        <begin position="33"/>
        <end position="185"/>
    </location>
</feature>
<comment type="similarity">
    <text evidence="7">Belongs to the glycosyltransferase 28 family.</text>
</comment>
<dbReference type="PANTHER" id="PTHR47043">
    <property type="entry name" value="UDP-N-ACETYLGLUCOSAMINE TRANSFERASE SUBUNIT ALG13"/>
    <property type="match status" value="1"/>
</dbReference>
<dbReference type="AlphaFoldDB" id="A0A9P9F0V6"/>
<evidence type="ECO:0000256" key="6">
    <source>
        <dbReference type="ARBA" id="ARBA00048184"/>
    </source>
</evidence>
<evidence type="ECO:0000313" key="10">
    <source>
        <dbReference type="EMBL" id="KAH7149514.1"/>
    </source>
</evidence>
<evidence type="ECO:0000256" key="4">
    <source>
        <dbReference type="ARBA" id="ARBA00024804"/>
    </source>
</evidence>
<dbReference type="InterPro" id="IPR052474">
    <property type="entry name" value="UDP-GlcNAc_transferase"/>
</dbReference>
<dbReference type="EMBL" id="JAGMUU010000007">
    <property type="protein sequence ID" value="KAH7149514.1"/>
    <property type="molecule type" value="Genomic_DNA"/>
</dbReference>
<evidence type="ECO:0000256" key="5">
    <source>
        <dbReference type="ARBA" id="ARBA00032061"/>
    </source>
</evidence>
<accession>A0A9P9F0V6</accession>
<comment type="catalytic activity">
    <reaction evidence="6">
        <text>an N-acetyl-alpha-D-glucosaminyl-diphospho-di-trans,poly-cis-dolichol + UDP-N-acetyl-alpha-D-glucosamine = an N,N'-diacetylchitobiosyl-diphospho-di-trans,poly-cis-dolichol + UDP + H(+)</text>
        <dbReference type="Rhea" id="RHEA:23380"/>
        <dbReference type="Rhea" id="RHEA-COMP:19507"/>
        <dbReference type="Rhea" id="RHEA-COMP:19510"/>
        <dbReference type="ChEBI" id="CHEBI:15378"/>
        <dbReference type="ChEBI" id="CHEBI:57269"/>
        <dbReference type="ChEBI" id="CHEBI:57705"/>
        <dbReference type="ChEBI" id="CHEBI:58223"/>
        <dbReference type="ChEBI" id="CHEBI:58427"/>
        <dbReference type="EC" id="2.4.1.141"/>
    </reaction>
</comment>
<reference evidence="10" key="1">
    <citation type="journal article" date="2021" name="Nat. Commun.">
        <title>Genetic determinants of endophytism in the Arabidopsis root mycobiome.</title>
        <authorList>
            <person name="Mesny F."/>
            <person name="Miyauchi S."/>
            <person name="Thiergart T."/>
            <person name="Pickel B."/>
            <person name="Atanasova L."/>
            <person name="Karlsson M."/>
            <person name="Huettel B."/>
            <person name="Barry K.W."/>
            <person name="Haridas S."/>
            <person name="Chen C."/>
            <person name="Bauer D."/>
            <person name="Andreopoulos W."/>
            <person name="Pangilinan J."/>
            <person name="LaButti K."/>
            <person name="Riley R."/>
            <person name="Lipzen A."/>
            <person name="Clum A."/>
            <person name="Drula E."/>
            <person name="Henrissat B."/>
            <person name="Kohler A."/>
            <person name="Grigoriev I.V."/>
            <person name="Martin F.M."/>
            <person name="Hacquard S."/>
        </authorList>
    </citation>
    <scope>NUCLEOTIDE SEQUENCE</scope>
    <source>
        <strain evidence="10">MPI-CAGE-AT-0021</strain>
    </source>
</reference>
<organism evidence="10 11">
    <name type="scientific">Dactylonectria estremocensis</name>
    <dbReference type="NCBI Taxonomy" id="1079267"/>
    <lineage>
        <taxon>Eukaryota</taxon>
        <taxon>Fungi</taxon>
        <taxon>Dikarya</taxon>
        <taxon>Ascomycota</taxon>
        <taxon>Pezizomycotina</taxon>
        <taxon>Sordariomycetes</taxon>
        <taxon>Hypocreomycetidae</taxon>
        <taxon>Hypocreales</taxon>
        <taxon>Nectriaceae</taxon>
        <taxon>Dactylonectria</taxon>
    </lineage>
</organism>
<name>A0A9P9F0V6_9HYPO</name>
<evidence type="ECO:0000313" key="11">
    <source>
        <dbReference type="Proteomes" id="UP000717696"/>
    </source>
</evidence>
<dbReference type="Pfam" id="PF04101">
    <property type="entry name" value="Glyco_tran_28_C"/>
    <property type="match status" value="1"/>
</dbReference>
<dbReference type="GO" id="GO:0006488">
    <property type="term" value="P:dolichol-linked oligosaccharide biosynthetic process"/>
    <property type="evidence" value="ECO:0007669"/>
    <property type="project" value="TreeGrafter"/>
</dbReference>
<comment type="caution">
    <text evidence="10">The sequence shown here is derived from an EMBL/GenBank/DDBJ whole genome shotgun (WGS) entry which is preliminary data.</text>
</comment>
<dbReference type="EC" id="2.4.1.141" evidence="2 7"/>
<comment type="subunit">
    <text evidence="1 7">Heterodimer with ALG14 to form a functional enzyme.</text>
</comment>
<dbReference type="OrthoDB" id="20273at2759"/>
<dbReference type="Proteomes" id="UP000717696">
    <property type="component" value="Unassembled WGS sequence"/>
</dbReference>
<sequence>MNTYLLFVFLEFLHLYFPAENMSEKRGPIDRYCLVTVGATVGFKELTAAVLQPSFWGFLGSQGFTELHVQCGPDVAWATAELACHQDEVPSSLSISIFDVTNNLMKDEMIFCKAVDGERSQGLVISHAGTGTILDAWKLSIPLIVVPNTLLLDNHQTEMAEHLAKEGYAIQSSGQANDLQDAIHKADLLWEENKTRWPPNKVSHRSKGRLSLWDIGVAEVAKEQNAYMAHD</sequence>
<evidence type="ECO:0000256" key="3">
    <source>
        <dbReference type="ARBA" id="ARBA00017468"/>
    </source>
</evidence>
<dbReference type="GO" id="GO:0043541">
    <property type="term" value="C:UDP-N-acetylglucosamine transferase complex"/>
    <property type="evidence" value="ECO:0007669"/>
    <property type="project" value="TreeGrafter"/>
</dbReference>
<gene>
    <name evidence="7" type="primary">ALG13</name>
    <name evidence="10" type="ORF">B0J13DRAFT_551653</name>
</gene>
<comment type="function">
    <text evidence="4 7">Involved in protein N-glycosylation. Essential for the second step of the dolichol-linked oligosaccharide pathway.</text>
</comment>
<dbReference type="SUPFAM" id="SSF53756">
    <property type="entry name" value="UDP-Glycosyltransferase/glycogen phosphorylase"/>
    <property type="match status" value="1"/>
</dbReference>
<evidence type="ECO:0000259" key="9">
    <source>
        <dbReference type="Pfam" id="PF04101"/>
    </source>
</evidence>
<protein>
    <recommendedName>
        <fullName evidence="3 7">UDP-N-acetylglucosamine transferase subunit ALG13</fullName>
        <ecNumber evidence="2 7">2.4.1.141</ecNumber>
    </recommendedName>
    <alternativeName>
        <fullName evidence="5 7">Asparagine-linked glycosylation protein 13</fullName>
    </alternativeName>
</protein>
<keyword evidence="11" id="KW-1185">Reference proteome</keyword>
<comment type="subcellular location">
    <subcellularLocation>
        <location evidence="7">Endoplasmic reticulum</location>
    </subcellularLocation>
</comment>
<dbReference type="InterPro" id="IPR007235">
    <property type="entry name" value="Glyco_trans_28_C"/>
</dbReference>
<keyword evidence="7 10" id="KW-0808">Transferase</keyword>
<evidence type="ECO:0000256" key="1">
    <source>
        <dbReference type="ARBA" id="ARBA00011198"/>
    </source>
</evidence>
<evidence type="ECO:0000256" key="2">
    <source>
        <dbReference type="ARBA" id="ARBA00012614"/>
    </source>
</evidence>
<keyword evidence="8" id="KW-0732">Signal</keyword>
<dbReference type="Gene3D" id="3.40.50.2000">
    <property type="entry name" value="Glycogen Phosphorylase B"/>
    <property type="match status" value="1"/>
</dbReference>
<feature type="signal peptide" evidence="8">
    <location>
        <begin position="1"/>
        <end position="18"/>
    </location>
</feature>
<proteinExistence type="inferred from homology"/>
<evidence type="ECO:0000256" key="7">
    <source>
        <dbReference type="RuleBase" id="RU362128"/>
    </source>
</evidence>
<dbReference type="GO" id="GO:0004577">
    <property type="term" value="F:N-acetylglucosaminyldiphosphodolichol N-acetylglucosaminyltransferase activity"/>
    <property type="evidence" value="ECO:0007669"/>
    <property type="project" value="UniProtKB-EC"/>
</dbReference>